<sequence length="146" mass="17112">MLRKFLLWLAANKVFKAHPLRDLIKQSEWTMLSTPLNDKYHAGDLPPGVKPEEYPALLARLRGTFKTNKVYPIYLDRTGKVAIQASGSDGERSIRVISMKKSQYFNEMNINEQWSYFEHSPNPVYRKMFKFIYRHLDVDMGIIKNT</sequence>
<dbReference type="GeneID" id="55616197"/>
<proteinExistence type="predicted"/>
<reference evidence="1 2" key="1">
    <citation type="submission" date="2019-04" db="EMBL/GenBank/DDBJ databases">
        <authorList>
            <person name="Gao M."/>
            <person name="Bai C."/>
            <person name="Tong Y."/>
            <person name="Xu X."/>
        </authorList>
    </citation>
    <scope>NUCLEOTIDE SEQUENCE [LARGE SCALE GENOMIC DNA]</scope>
    <source>
        <strain evidence="1 2">Vibrio alginolyticus VA1</strain>
    </source>
</reference>
<keyword evidence="1" id="KW-0808">Transferase</keyword>
<dbReference type="KEGG" id="vg:55616197"/>
<evidence type="ECO:0000313" key="2">
    <source>
        <dbReference type="Proteomes" id="UP000318470"/>
    </source>
</evidence>
<dbReference type="EMBL" id="MK795384">
    <property type="protein sequence ID" value="QDB73360.1"/>
    <property type="molecule type" value="Genomic_DNA"/>
</dbReference>
<dbReference type="GO" id="GO:0016301">
    <property type="term" value="F:kinase activity"/>
    <property type="evidence" value="ECO:0007669"/>
    <property type="project" value="UniProtKB-KW"/>
</dbReference>
<keyword evidence="1" id="KW-0418">Kinase</keyword>
<dbReference type="RefSeq" id="YP_009845834.1">
    <property type="nucleotide sequence ID" value="NC_048765.1"/>
</dbReference>
<keyword evidence="2" id="KW-1185">Reference proteome</keyword>
<evidence type="ECO:0000313" key="1">
    <source>
        <dbReference type="EMBL" id="QDB73360.1"/>
    </source>
</evidence>
<organism evidence="1 2">
    <name type="scientific">Vibrio phage VAP7</name>
    <dbReference type="NCBI Taxonomy" id="2584487"/>
    <lineage>
        <taxon>Viruses</taxon>
        <taxon>Duplodnaviria</taxon>
        <taxon>Heunggongvirae</taxon>
        <taxon>Uroviricota</taxon>
        <taxon>Caudoviricetes</taxon>
        <taxon>Pantevenvirales</taxon>
        <taxon>Ackermannviridae</taxon>
        <taxon>Vapseptimavirus</taxon>
        <taxon>Vapseptimavirus VAP7</taxon>
    </lineage>
</organism>
<dbReference type="Proteomes" id="UP000318470">
    <property type="component" value="Segment"/>
</dbReference>
<protein>
    <submittedName>
        <fullName evidence="1">1-phosphofructokinase</fullName>
    </submittedName>
</protein>
<accession>A0A4Y5TVF5</accession>
<name>A0A4Y5TVF5_9CAUD</name>